<dbReference type="RefSeq" id="WP_243359303.1">
    <property type="nucleotide sequence ID" value="NZ_JALGBH010000001.1"/>
</dbReference>
<comment type="caution">
    <text evidence="2">The sequence shown here is derived from an EMBL/GenBank/DDBJ whole genome shotgun (WGS) entry which is preliminary data.</text>
</comment>
<sequence>MKLIATLFFSLFALLTFAQKNTSLEKPKVDERIEILSIVFRLADSEEYRSERFKLYSDKIQGFYSPFKNHELIQFIKNLRQKNGVGYDAVMSMAVYLDNDLNPIVKFTDEIPDKRWGKDNAYEFTKLLKQFYKDSNSKQFFESNQQLYAEASKRFLPVYEHLDLNWYTKFYGKEPDEKFVIINGLGNGGGNYGPSITLPSGKREVYAIMGTWKTDSLGMADFTINNYFPTLLHEFNHSFINHLLDKNPKPFKNSGEKIFKTLAKEMQSQAYATWETMLNEALVRAAVIKYMKDHKFNEQEIEEETNEQLNRGFVWIEELVAELEKYDHQRNQYPTLESYMPKLINAYQTYGKNIDIYVKQLDEKRPKVISINEFKNNDQTVDASLKSITINFDRPLLGKGRSINGIDKSTFPNFKSITYTEDKKSIIIEWDLEGNKNYEFVLTGLAFKSPKGISMNDYKISFKTK</sequence>
<dbReference type="InterPro" id="IPR032560">
    <property type="entry name" value="DUF4932"/>
</dbReference>
<protein>
    <submittedName>
        <fullName evidence="2">DUF4932 domain-containing protein</fullName>
    </submittedName>
</protein>
<dbReference type="Pfam" id="PF16286">
    <property type="entry name" value="DUF4932"/>
    <property type="match status" value="1"/>
</dbReference>
<name>A0ABS9ZV93_9SPHI</name>
<feature type="signal peptide" evidence="1">
    <location>
        <begin position="1"/>
        <end position="18"/>
    </location>
</feature>
<dbReference type="EMBL" id="JALGBH010000001">
    <property type="protein sequence ID" value="MCJ0741803.1"/>
    <property type="molecule type" value="Genomic_DNA"/>
</dbReference>
<reference evidence="2" key="1">
    <citation type="submission" date="2022-03" db="EMBL/GenBank/DDBJ databases">
        <authorList>
            <person name="Woo C.Y."/>
        </authorList>
    </citation>
    <scope>NUCLEOTIDE SEQUENCE</scope>
    <source>
        <strain evidence="2">CYS-01</strain>
    </source>
</reference>
<evidence type="ECO:0000256" key="1">
    <source>
        <dbReference type="SAM" id="SignalP"/>
    </source>
</evidence>
<gene>
    <name evidence="2" type="ORF">MMF97_03690</name>
</gene>
<organism evidence="2 3">
    <name type="scientific">Pedobacter montanisoli</name>
    <dbReference type="NCBI Taxonomy" id="2923277"/>
    <lineage>
        <taxon>Bacteria</taxon>
        <taxon>Pseudomonadati</taxon>
        <taxon>Bacteroidota</taxon>
        <taxon>Sphingobacteriia</taxon>
        <taxon>Sphingobacteriales</taxon>
        <taxon>Sphingobacteriaceae</taxon>
        <taxon>Pedobacter</taxon>
    </lineage>
</organism>
<keyword evidence="1" id="KW-0732">Signal</keyword>
<feature type="chain" id="PRO_5045329137" evidence="1">
    <location>
        <begin position="19"/>
        <end position="465"/>
    </location>
</feature>
<evidence type="ECO:0000313" key="3">
    <source>
        <dbReference type="Proteomes" id="UP001165460"/>
    </source>
</evidence>
<proteinExistence type="predicted"/>
<evidence type="ECO:0000313" key="2">
    <source>
        <dbReference type="EMBL" id="MCJ0741803.1"/>
    </source>
</evidence>
<accession>A0ABS9ZV93</accession>
<keyword evidence="3" id="KW-1185">Reference proteome</keyword>
<dbReference type="Proteomes" id="UP001165460">
    <property type="component" value="Unassembled WGS sequence"/>
</dbReference>